<name>A0AAE2ZIA5_PRORE</name>
<protein>
    <submittedName>
        <fullName evidence="2">Uncharacterized protein</fullName>
    </submittedName>
</protein>
<organism evidence="2 3">
    <name type="scientific">Providencia rettgeri</name>
    <dbReference type="NCBI Taxonomy" id="587"/>
    <lineage>
        <taxon>Bacteria</taxon>
        <taxon>Pseudomonadati</taxon>
        <taxon>Pseudomonadota</taxon>
        <taxon>Gammaproteobacteria</taxon>
        <taxon>Enterobacterales</taxon>
        <taxon>Morganellaceae</taxon>
        <taxon>Providencia</taxon>
    </lineage>
</organism>
<dbReference type="EMBL" id="JAHWLI010000102">
    <property type="protein sequence ID" value="MBW3118745.1"/>
    <property type="molecule type" value="Genomic_DNA"/>
</dbReference>
<proteinExistence type="predicted"/>
<evidence type="ECO:0000256" key="1">
    <source>
        <dbReference type="SAM" id="Coils"/>
    </source>
</evidence>
<feature type="coiled-coil region" evidence="1">
    <location>
        <begin position="66"/>
        <end position="128"/>
    </location>
</feature>
<sequence length="131" mass="14127">MALVKILASNIFAGAGFQKLEVGTVYDIEDTLAEKFIADGKAEKSSERKGVKLEFEVATPSKSDNSSDLSSELEEANHRIIELEEKVNSLATDLESAVKASGELNNQIASKDEEIAALKAELEEAKAKKAK</sequence>
<accession>A0AAE2ZIA5</accession>
<keyword evidence="1" id="KW-0175">Coiled coil</keyword>
<evidence type="ECO:0000313" key="2">
    <source>
        <dbReference type="EMBL" id="MBW3118745.1"/>
    </source>
</evidence>
<reference evidence="2" key="1">
    <citation type="submission" date="2021-07" db="EMBL/GenBank/DDBJ databases">
        <authorList>
            <person name="Stanton E."/>
        </authorList>
    </citation>
    <scope>NUCLEOTIDE SEQUENCE</scope>
    <source>
        <strain evidence="2">2021EL-01139</strain>
    </source>
</reference>
<dbReference type="RefSeq" id="WP_165880853.1">
    <property type="nucleotide sequence ID" value="NZ_JAAOIA010000048.1"/>
</dbReference>
<gene>
    <name evidence="2" type="ORF">KYI77_20090</name>
</gene>
<dbReference type="AlphaFoldDB" id="A0AAE2ZIA5"/>
<evidence type="ECO:0000313" key="3">
    <source>
        <dbReference type="Proteomes" id="UP001155882"/>
    </source>
</evidence>
<comment type="caution">
    <text evidence="2">The sequence shown here is derived from an EMBL/GenBank/DDBJ whole genome shotgun (WGS) entry which is preliminary data.</text>
</comment>
<dbReference type="Proteomes" id="UP001155882">
    <property type="component" value="Unassembled WGS sequence"/>
</dbReference>